<dbReference type="Proteomes" id="UP000467124">
    <property type="component" value="Unassembled WGS sequence"/>
</dbReference>
<comment type="caution">
    <text evidence="1">The sequence shown here is derived from an EMBL/GenBank/DDBJ whole genome shotgun (WGS) entry which is preliminary data.</text>
</comment>
<protein>
    <submittedName>
        <fullName evidence="1">Uncharacterized protein</fullName>
    </submittedName>
</protein>
<evidence type="ECO:0000313" key="2">
    <source>
        <dbReference type="Proteomes" id="UP000467124"/>
    </source>
</evidence>
<reference evidence="1 2" key="1">
    <citation type="journal article" date="2019" name="Nat. Commun.">
        <title>The antimicrobial potential of Streptomyces from insect microbiomes.</title>
        <authorList>
            <person name="Chevrette M.G."/>
            <person name="Carlson C.M."/>
            <person name="Ortega H.E."/>
            <person name="Thomas C."/>
            <person name="Ananiev G.E."/>
            <person name="Barns K.J."/>
            <person name="Book A.J."/>
            <person name="Cagnazzo J."/>
            <person name="Carlos C."/>
            <person name="Flanigan W."/>
            <person name="Grubbs K.J."/>
            <person name="Horn H.A."/>
            <person name="Hoffmann F.M."/>
            <person name="Klassen J.L."/>
            <person name="Knack J.J."/>
            <person name="Lewin G.R."/>
            <person name="McDonald B.R."/>
            <person name="Muller L."/>
            <person name="Melo W.G.P."/>
            <person name="Pinto-Tomas A.A."/>
            <person name="Schmitz A."/>
            <person name="Wendt-Pienkowski E."/>
            <person name="Wildman S."/>
            <person name="Zhao M."/>
            <person name="Zhang F."/>
            <person name="Bugni T.S."/>
            <person name="Andes D.R."/>
            <person name="Pupo M.T."/>
            <person name="Currie C.R."/>
        </authorList>
    </citation>
    <scope>NUCLEOTIDE SEQUENCE [LARGE SCALE GENOMIC DNA]</scope>
    <source>
        <strain evidence="1 2">SID5840</strain>
    </source>
</reference>
<dbReference type="AlphaFoldDB" id="A0A7K2IZJ9"/>
<sequence length="169" mass="18108">MVSDAPTPEALAAFAAYRELERELLQSGESVSGEGLGHPVVSTTVRRGEKGVVATDGPFVELKEVLASFAVIDVAGHERAVEIRPRTRSRRLFGRATGVGRSMGFPRIRGVGRSGSVIAGWSICCGPSGRGPGVSGRSWSPIRRCAALGLQCRRSTMVWRCRSCAVIRR</sequence>
<dbReference type="PANTHER" id="PTHR35174:SF3">
    <property type="entry name" value="BLL7171 PROTEIN"/>
    <property type="match status" value="1"/>
</dbReference>
<proteinExistence type="predicted"/>
<accession>A0A7K2IZJ9</accession>
<dbReference type="Gene3D" id="3.30.70.1060">
    <property type="entry name" value="Dimeric alpha+beta barrel"/>
    <property type="match status" value="1"/>
</dbReference>
<dbReference type="SUPFAM" id="SSF54909">
    <property type="entry name" value="Dimeric alpha+beta barrel"/>
    <property type="match status" value="1"/>
</dbReference>
<organism evidence="1 2">
    <name type="scientific">Nocardiopsis alba</name>
    <dbReference type="NCBI Taxonomy" id="53437"/>
    <lineage>
        <taxon>Bacteria</taxon>
        <taxon>Bacillati</taxon>
        <taxon>Actinomycetota</taxon>
        <taxon>Actinomycetes</taxon>
        <taxon>Streptosporangiales</taxon>
        <taxon>Nocardiopsidaceae</taxon>
        <taxon>Nocardiopsis</taxon>
    </lineage>
</organism>
<dbReference type="InterPro" id="IPR011008">
    <property type="entry name" value="Dimeric_a/b-barrel"/>
</dbReference>
<dbReference type="EMBL" id="WWHY01000001">
    <property type="protein sequence ID" value="MYR35383.1"/>
    <property type="molecule type" value="Genomic_DNA"/>
</dbReference>
<name>A0A7K2IZJ9_9ACTN</name>
<dbReference type="PANTHER" id="PTHR35174">
    <property type="entry name" value="BLL7171 PROTEIN-RELATED"/>
    <property type="match status" value="1"/>
</dbReference>
<evidence type="ECO:0000313" key="1">
    <source>
        <dbReference type="EMBL" id="MYR35383.1"/>
    </source>
</evidence>
<gene>
    <name evidence="1" type="ORF">GTW20_24750</name>
</gene>